<dbReference type="GO" id="GO:0005634">
    <property type="term" value="C:nucleus"/>
    <property type="evidence" value="ECO:0007669"/>
    <property type="project" value="TreeGrafter"/>
</dbReference>
<gene>
    <name evidence="4" type="ORF">CJ030_MR8G015344</name>
</gene>
<dbReference type="SMART" id="SM00027">
    <property type="entry name" value="EH"/>
    <property type="match status" value="1"/>
</dbReference>
<dbReference type="AlphaFoldDB" id="A0A6A1UTE9"/>
<dbReference type="Pfam" id="PF12763">
    <property type="entry name" value="EH"/>
    <property type="match status" value="1"/>
</dbReference>
<name>A0A6A1UTE9_9ROSI</name>
<feature type="region of interest" description="Disordered" evidence="1">
    <location>
        <begin position="716"/>
        <end position="793"/>
    </location>
</feature>
<proteinExistence type="predicted"/>
<feature type="compositionally biased region" description="Polar residues" evidence="1">
    <location>
        <begin position="731"/>
        <end position="749"/>
    </location>
</feature>
<evidence type="ECO:0000259" key="2">
    <source>
        <dbReference type="PROSITE" id="PS50031"/>
    </source>
</evidence>
<evidence type="ECO:0000313" key="5">
    <source>
        <dbReference type="Proteomes" id="UP000516437"/>
    </source>
</evidence>
<feature type="region of interest" description="Disordered" evidence="1">
    <location>
        <begin position="957"/>
        <end position="979"/>
    </location>
</feature>
<feature type="compositionally biased region" description="Polar residues" evidence="1">
    <location>
        <begin position="262"/>
        <end position="275"/>
    </location>
</feature>
<dbReference type="PANTHER" id="PTHR11216">
    <property type="entry name" value="EH DOMAIN"/>
    <property type="match status" value="1"/>
</dbReference>
<sequence length="979" mass="106760">MDQFETYFRRADLDGDGRISGAEAVAFFQGSSLPQKVLLRYGCMPIRAKLVSFGRAEFYNALKLINLAAAPASQLNSMGVASTPQMAAVAPTSSQNLGFRAQGVPNPGMNQHYFPYQQNQVMRPPQPVPAVTAPRPSQGIVSPELTRGGNLLGPNVPSSNISNDWLSGRTGAVPTGPRGVTPSMPLPTSQPQAPVSMTLQPTANASKASVVSGNGFAYGPSHSVSSVPASAPVSSGPQPLSKQSSLDSLQSAFSMQPASGQLQRAQLSLNPSQQVSAPGSSLLAASGISGGSSSLAPSGISAGIGNSTSDGLQLPWPKMKPSDVQKYTKVFLEVDTNRDGKITGEEARNLFLSWRLPREVLKQVWDLSDQDNDSMLSLREFCFSLYLMERYREGRPLPATLPPSVMFDETLLSMTGQPKVPYGNAAWGTRPGFVQQQGMEGARPIAPPTGLRPSMQVSAPQADGAVQSIRQKPGAPALEDPFANQLDIGGPNSAYTKAQEATTFEKQAPFLSFWFTYHTVEETQKVILDSKEKLEFYRTKMQELVLYKSRCDNKLNEITERASADKREAESLTKKYEEKYKQVAEIASKLTIEEARFREIQGRKTELHQAIVNIEHGGSADGILQVRADRIQSDLEELLKTLMERCKKHGLDVKSASLIELPTGWEPGIQEGAALWDEEWDKFEDDGFANDLTLEAKNIAVSAKPNPASVYEEKAYGDDNSPIDTYANGKAGNSLSTGETVFETESTYSHGEDELSRSPHDSPAGRTALDSQSREFTDVQYGKGSDADAETHRSFDESTWGAFDNNDDVDSVWGFNTSHPKDSDTEKHKDIFGSSDFSVNPIRTGSSHDESIFQTKSPFTFEDSVPGTPMSKFGNSPRYSEAGDHFFDNLSRFDSFNMHDSGFSPREKLARFDSMSSSKDFGHNRDRFTRFDSMSSTKDFSHSGAFAFDDTDPFGTSGPFKVSSESQTPKKGSDNWSAF</sequence>
<dbReference type="PROSITE" id="PS50031">
    <property type="entry name" value="EH"/>
    <property type="match status" value="1"/>
</dbReference>
<dbReference type="InterPro" id="IPR000261">
    <property type="entry name" value="EH_dom"/>
</dbReference>
<dbReference type="CDD" id="cd00052">
    <property type="entry name" value="EH"/>
    <property type="match status" value="1"/>
</dbReference>
<dbReference type="InterPro" id="IPR002048">
    <property type="entry name" value="EF_hand_dom"/>
</dbReference>
<comment type="caution">
    <text evidence="4">The sequence shown here is derived from an EMBL/GenBank/DDBJ whole genome shotgun (WGS) entry which is preliminary data.</text>
</comment>
<organism evidence="4 5">
    <name type="scientific">Morella rubra</name>
    <name type="common">Chinese bayberry</name>
    <dbReference type="NCBI Taxonomy" id="262757"/>
    <lineage>
        <taxon>Eukaryota</taxon>
        <taxon>Viridiplantae</taxon>
        <taxon>Streptophyta</taxon>
        <taxon>Embryophyta</taxon>
        <taxon>Tracheophyta</taxon>
        <taxon>Spermatophyta</taxon>
        <taxon>Magnoliopsida</taxon>
        <taxon>eudicotyledons</taxon>
        <taxon>Gunneridae</taxon>
        <taxon>Pentapetalae</taxon>
        <taxon>rosids</taxon>
        <taxon>fabids</taxon>
        <taxon>Fagales</taxon>
        <taxon>Myricaceae</taxon>
        <taxon>Morella</taxon>
    </lineage>
</organism>
<dbReference type="EMBL" id="RXIC02000026">
    <property type="protein sequence ID" value="KAB1203521.1"/>
    <property type="molecule type" value="Genomic_DNA"/>
</dbReference>
<dbReference type="Proteomes" id="UP000516437">
    <property type="component" value="Chromosome 8"/>
</dbReference>
<dbReference type="OrthoDB" id="524326at2759"/>
<evidence type="ECO:0000259" key="3">
    <source>
        <dbReference type="PROSITE" id="PS50222"/>
    </source>
</evidence>
<dbReference type="Pfam" id="PF13202">
    <property type="entry name" value="EF-hand_5"/>
    <property type="match status" value="1"/>
</dbReference>
<dbReference type="SMART" id="SM00054">
    <property type="entry name" value="EFh"/>
    <property type="match status" value="3"/>
</dbReference>
<feature type="domain" description="EF-hand" evidence="3">
    <location>
        <begin position="1"/>
        <end position="34"/>
    </location>
</feature>
<dbReference type="GO" id="GO:0016197">
    <property type="term" value="P:endosomal transport"/>
    <property type="evidence" value="ECO:0007669"/>
    <property type="project" value="TreeGrafter"/>
</dbReference>
<dbReference type="PANTHER" id="PTHR11216:SF137">
    <property type="entry name" value="CALCIUM-BINDING EF HAND FAMILY PROTEIN"/>
    <property type="match status" value="1"/>
</dbReference>
<dbReference type="InterPro" id="IPR011992">
    <property type="entry name" value="EF-hand-dom_pair"/>
</dbReference>
<feature type="region of interest" description="Disordered" evidence="1">
    <location>
        <begin position="161"/>
        <end position="193"/>
    </location>
</feature>
<feature type="compositionally biased region" description="Polar residues" evidence="1">
    <location>
        <begin position="963"/>
        <end position="979"/>
    </location>
</feature>
<feature type="domain" description="EH" evidence="2">
    <location>
        <begin position="323"/>
        <end position="406"/>
    </location>
</feature>
<dbReference type="PROSITE" id="PS50222">
    <property type="entry name" value="EF_HAND_2"/>
    <property type="match status" value="2"/>
</dbReference>
<dbReference type="GO" id="GO:0005509">
    <property type="term" value="F:calcium ion binding"/>
    <property type="evidence" value="ECO:0007669"/>
    <property type="project" value="InterPro"/>
</dbReference>
<feature type="region of interest" description="Disordered" evidence="1">
    <location>
        <begin position="262"/>
        <end position="281"/>
    </location>
</feature>
<reference evidence="4 5" key="1">
    <citation type="journal article" date="2019" name="Plant Biotechnol. J.">
        <title>The red bayberry genome and genetic basis of sex determination.</title>
        <authorList>
            <person name="Jia H.M."/>
            <person name="Jia H.J."/>
            <person name="Cai Q.L."/>
            <person name="Wang Y."/>
            <person name="Zhao H.B."/>
            <person name="Yang W.F."/>
            <person name="Wang G.Y."/>
            <person name="Li Y.H."/>
            <person name="Zhan D.L."/>
            <person name="Shen Y.T."/>
            <person name="Niu Q.F."/>
            <person name="Chang L."/>
            <person name="Qiu J."/>
            <person name="Zhao L."/>
            <person name="Xie H.B."/>
            <person name="Fu W.Y."/>
            <person name="Jin J."/>
            <person name="Li X.W."/>
            <person name="Jiao Y."/>
            <person name="Zhou C.C."/>
            <person name="Tu T."/>
            <person name="Chai C.Y."/>
            <person name="Gao J.L."/>
            <person name="Fan L.J."/>
            <person name="van de Weg E."/>
            <person name="Wang J.Y."/>
            <person name="Gao Z.S."/>
        </authorList>
    </citation>
    <scope>NUCLEOTIDE SEQUENCE [LARGE SCALE GENOMIC DNA]</scope>
    <source>
        <tissue evidence="4">Leaves</tissue>
    </source>
</reference>
<dbReference type="SUPFAM" id="SSF47473">
    <property type="entry name" value="EF-hand"/>
    <property type="match status" value="2"/>
</dbReference>
<accession>A0A6A1UTE9</accession>
<evidence type="ECO:0000256" key="1">
    <source>
        <dbReference type="SAM" id="MobiDB-lite"/>
    </source>
</evidence>
<dbReference type="GO" id="GO:0006897">
    <property type="term" value="P:endocytosis"/>
    <property type="evidence" value="ECO:0007669"/>
    <property type="project" value="TreeGrafter"/>
</dbReference>
<dbReference type="GO" id="GO:0005886">
    <property type="term" value="C:plasma membrane"/>
    <property type="evidence" value="ECO:0007669"/>
    <property type="project" value="TreeGrafter"/>
</dbReference>
<evidence type="ECO:0000313" key="4">
    <source>
        <dbReference type="EMBL" id="KAB1203521.1"/>
    </source>
</evidence>
<feature type="compositionally biased region" description="Basic and acidic residues" evidence="1">
    <location>
        <begin position="750"/>
        <end position="760"/>
    </location>
</feature>
<feature type="region of interest" description="Disordered" evidence="1">
    <location>
        <begin position="221"/>
        <end position="249"/>
    </location>
</feature>
<keyword evidence="5" id="KW-1185">Reference proteome</keyword>
<protein>
    <submittedName>
        <fullName evidence="4">Uncharacterized protein</fullName>
    </submittedName>
</protein>
<dbReference type="Gene3D" id="1.10.238.10">
    <property type="entry name" value="EF-hand"/>
    <property type="match status" value="2"/>
</dbReference>
<dbReference type="GO" id="GO:0005737">
    <property type="term" value="C:cytoplasm"/>
    <property type="evidence" value="ECO:0007669"/>
    <property type="project" value="TreeGrafter"/>
</dbReference>
<feature type="domain" description="EF-hand" evidence="3">
    <location>
        <begin position="322"/>
        <end position="357"/>
    </location>
</feature>